<organism evidence="1 2">
    <name type="scientific">Actinokineospora globicatena</name>
    <dbReference type="NCBI Taxonomy" id="103729"/>
    <lineage>
        <taxon>Bacteria</taxon>
        <taxon>Bacillati</taxon>
        <taxon>Actinomycetota</taxon>
        <taxon>Actinomycetes</taxon>
        <taxon>Pseudonocardiales</taxon>
        <taxon>Pseudonocardiaceae</taxon>
        <taxon>Actinokineospora</taxon>
    </lineage>
</organism>
<comment type="caution">
    <text evidence="1">The sequence shown here is derived from an EMBL/GenBank/DDBJ whole genome shotgun (WGS) entry which is preliminary data.</text>
</comment>
<dbReference type="Pfam" id="PF10604">
    <property type="entry name" value="Polyketide_cyc2"/>
    <property type="match status" value="1"/>
</dbReference>
<gene>
    <name evidence="1" type="ORF">Aglo03_14390</name>
</gene>
<dbReference type="AlphaFoldDB" id="A0A9W6QHM7"/>
<name>A0A9W6QHM7_9PSEU</name>
<dbReference type="InterPro" id="IPR019587">
    <property type="entry name" value="Polyketide_cyclase/dehydratase"/>
</dbReference>
<evidence type="ECO:0000313" key="2">
    <source>
        <dbReference type="Proteomes" id="UP001165042"/>
    </source>
</evidence>
<dbReference type="Gene3D" id="3.30.530.20">
    <property type="match status" value="1"/>
</dbReference>
<proteinExistence type="predicted"/>
<dbReference type="EMBL" id="BSSD01000002">
    <property type="protein sequence ID" value="GLW90623.1"/>
    <property type="molecule type" value="Genomic_DNA"/>
</dbReference>
<dbReference type="SUPFAM" id="SSF55961">
    <property type="entry name" value="Bet v1-like"/>
    <property type="match status" value="1"/>
</dbReference>
<evidence type="ECO:0000313" key="1">
    <source>
        <dbReference type="EMBL" id="GLW90623.1"/>
    </source>
</evidence>
<protein>
    <submittedName>
        <fullName evidence="1">ATPase</fullName>
    </submittedName>
</protein>
<accession>A0A9W6QHM7</accession>
<reference evidence="1" key="1">
    <citation type="submission" date="2023-02" db="EMBL/GenBank/DDBJ databases">
        <title>Actinokineospora globicatena NBRC 15670.</title>
        <authorList>
            <person name="Ichikawa N."/>
            <person name="Sato H."/>
            <person name="Tonouchi N."/>
        </authorList>
    </citation>
    <scope>NUCLEOTIDE SEQUENCE</scope>
    <source>
        <strain evidence="1">NBRC 15670</strain>
    </source>
</reference>
<sequence>MGGSGGSGYVGGMGGVRSYDVVAESAGAPGVVWALLLDVDTWPVWSRVDEAEDSPGGRVEVGTFRTFRTGKVVTKERITVLEAERRFGYEGVVNPQLTGYRATVDLTELPNGGTRIRWRGTYTARWGMRWFMKPYLQRYMGSIATGLADHAARADPRYR</sequence>
<dbReference type="Proteomes" id="UP001165042">
    <property type="component" value="Unassembled WGS sequence"/>
</dbReference>
<dbReference type="CDD" id="cd07821">
    <property type="entry name" value="PYR_PYL_RCAR_like"/>
    <property type="match status" value="1"/>
</dbReference>
<dbReference type="InterPro" id="IPR023393">
    <property type="entry name" value="START-like_dom_sf"/>
</dbReference>
<keyword evidence="2" id="KW-1185">Reference proteome</keyword>